<evidence type="ECO:0000313" key="2">
    <source>
        <dbReference type="Proteomes" id="UP000001062"/>
    </source>
</evidence>
<gene>
    <name evidence="1" type="ordered locus">Marme_1582</name>
</gene>
<dbReference type="PATRIC" id="fig|717774.3.peg.1643"/>
<dbReference type="AlphaFoldDB" id="F2JYY1"/>
<sequence length="351" mass="40376">MSIKFEIVDDDLHIYLNNGLYDKITKDQSEEYCFFWEPGGSGDYIINQLSNSSSDEFPDGLGFHEFYKSEAFNNLSWIGLFKKDGLLSASYSITFEYKEWQNPFKVFSLVELYKRRLQDLGYRVDVTHDEYEVSINVHTEIESSIIIHAIEGFATIARSEYLKLENELIKESHSGLVSKIFNFPKGFETVCSQYVLWFGELLESIGIEASVSAENKGEHTFLTIEPKNDGQLKDEIERALYLYLSLPYSEYLPAKTDKTDIETRIFIQSLQQQVSFFEQQLEMKKSVIELQSLANDKLKTELEAVNHKKLLLESMQNSRVDILDGAVSIKEYSIGPIAINPRKLLKIIGVE</sequence>
<keyword evidence="2" id="KW-1185">Reference proteome</keyword>
<dbReference type="RefSeq" id="WP_013660751.1">
    <property type="nucleotide sequence ID" value="NC_015276.1"/>
</dbReference>
<organism evidence="1 2">
    <name type="scientific">Marinomonas mediterranea (strain ATCC 700492 / JCM 21426 / NBRC 103028 / MMB-1)</name>
    <dbReference type="NCBI Taxonomy" id="717774"/>
    <lineage>
        <taxon>Bacteria</taxon>
        <taxon>Pseudomonadati</taxon>
        <taxon>Pseudomonadota</taxon>
        <taxon>Gammaproteobacteria</taxon>
        <taxon>Oceanospirillales</taxon>
        <taxon>Oceanospirillaceae</taxon>
        <taxon>Marinomonas</taxon>
    </lineage>
</organism>
<dbReference type="KEGG" id="mme:Marme_1582"/>
<name>F2JYY1_MARM1</name>
<reference evidence="1 2" key="1">
    <citation type="journal article" date="2012" name="Stand. Genomic Sci.">
        <title>Complete genome sequence of the melanogenic marine bacterium Marinomonas mediterranea type strain (MMB-1(T)).</title>
        <authorList>
            <person name="Lucas-Elio P."/>
            <person name="Goodwin L."/>
            <person name="Woyke T."/>
            <person name="Pitluck S."/>
            <person name="Nolan M."/>
            <person name="Kyrpides N.C."/>
            <person name="Detter J.C."/>
            <person name="Copeland A."/>
            <person name="Teshima H."/>
            <person name="Bruce D."/>
            <person name="Detter C."/>
            <person name="Tapia R."/>
            <person name="Han S."/>
            <person name="Land M.L."/>
            <person name="Ivanova N."/>
            <person name="Mikhailova N."/>
            <person name="Johnston A.W."/>
            <person name="Sanchez-Amat A."/>
        </authorList>
    </citation>
    <scope>NUCLEOTIDE SEQUENCE [LARGE SCALE GENOMIC DNA]</scope>
    <source>
        <strain evidence="2">ATCC 700492 / JCM 21426 / NBRC 103028 / MMB-1</strain>
    </source>
</reference>
<dbReference type="EMBL" id="CP002583">
    <property type="protein sequence ID" value="ADZ90846.1"/>
    <property type="molecule type" value="Genomic_DNA"/>
</dbReference>
<proteinExistence type="predicted"/>
<dbReference type="Proteomes" id="UP000001062">
    <property type="component" value="Chromosome"/>
</dbReference>
<evidence type="ECO:0000313" key="1">
    <source>
        <dbReference type="EMBL" id="ADZ90846.1"/>
    </source>
</evidence>
<protein>
    <submittedName>
        <fullName evidence="1">Uncharacterized protein</fullName>
    </submittedName>
</protein>
<dbReference type="OrthoDB" id="7061530at2"/>
<accession>F2JYY1</accession>
<dbReference type="HOGENOM" id="CLU_794417_0_0_6"/>